<dbReference type="OrthoDB" id="30195at2759"/>
<feature type="compositionally biased region" description="Basic residues" evidence="7">
    <location>
        <begin position="1"/>
        <end position="14"/>
    </location>
</feature>
<dbReference type="PROSITE" id="PS50082">
    <property type="entry name" value="WD_REPEATS_2"/>
    <property type="match status" value="1"/>
</dbReference>
<comment type="similarity">
    <text evidence="5">Belongs to the UTP5 family.</text>
</comment>
<dbReference type="FunCoup" id="A0A0C2T3X6">
    <property type="interactions" value="551"/>
</dbReference>
<dbReference type="Pfam" id="PF04003">
    <property type="entry name" value="Utp12"/>
    <property type="match status" value="1"/>
</dbReference>
<feature type="domain" description="Small-subunit processome Utp12" evidence="8">
    <location>
        <begin position="518"/>
        <end position="634"/>
    </location>
</feature>
<dbReference type="HOGENOM" id="CLU_009770_0_0_1"/>
<feature type="region of interest" description="Disordered" evidence="7">
    <location>
        <begin position="476"/>
        <end position="501"/>
    </location>
</feature>
<feature type="compositionally biased region" description="Acidic residues" evidence="7">
    <location>
        <begin position="736"/>
        <end position="752"/>
    </location>
</feature>
<feature type="region of interest" description="Disordered" evidence="7">
    <location>
        <begin position="1"/>
        <end position="21"/>
    </location>
</feature>
<dbReference type="SMART" id="SM00320">
    <property type="entry name" value="WD40"/>
    <property type="match status" value="3"/>
</dbReference>
<dbReference type="InParanoid" id="A0A0C2T3X6"/>
<dbReference type="Gene3D" id="2.130.10.10">
    <property type="entry name" value="YVTN repeat-like/Quinoprotein amine dehydrogenase"/>
    <property type="match status" value="1"/>
</dbReference>
<feature type="region of interest" description="Disordered" evidence="7">
    <location>
        <begin position="94"/>
        <end position="115"/>
    </location>
</feature>
<evidence type="ECO:0000256" key="3">
    <source>
        <dbReference type="ARBA" id="ARBA00022737"/>
    </source>
</evidence>
<dbReference type="InterPro" id="IPR019775">
    <property type="entry name" value="WD40_repeat_CS"/>
</dbReference>
<dbReference type="SUPFAM" id="SSF50978">
    <property type="entry name" value="WD40 repeat-like"/>
    <property type="match status" value="1"/>
</dbReference>
<protein>
    <recommendedName>
        <fullName evidence="8">Small-subunit processome Utp12 domain-containing protein</fullName>
    </recommendedName>
</protein>
<dbReference type="STRING" id="946122.A0A0C2T3X6"/>
<feature type="compositionally biased region" description="Acidic residues" evidence="7">
    <location>
        <begin position="705"/>
        <end position="729"/>
    </location>
</feature>
<accession>A0A0C2T3X6</accession>
<dbReference type="InterPro" id="IPR007148">
    <property type="entry name" value="SSU_processome_Utp12"/>
</dbReference>
<evidence type="ECO:0000313" key="10">
    <source>
        <dbReference type="Proteomes" id="UP000054549"/>
    </source>
</evidence>
<evidence type="ECO:0000313" key="9">
    <source>
        <dbReference type="EMBL" id="KIL70565.1"/>
    </source>
</evidence>
<reference evidence="9 10" key="1">
    <citation type="submission" date="2014-04" db="EMBL/GenBank/DDBJ databases">
        <title>Evolutionary Origins and Diversification of the Mycorrhizal Mutualists.</title>
        <authorList>
            <consortium name="DOE Joint Genome Institute"/>
            <consortium name="Mycorrhizal Genomics Consortium"/>
            <person name="Kohler A."/>
            <person name="Kuo A."/>
            <person name="Nagy L.G."/>
            <person name="Floudas D."/>
            <person name="Copeland A."/>
            <person name="Barry K.W."/>
            <person name="Cichocki N."/>
            <person name="Veneault-Fourrey C."/>
            <person name="LaButti K."/>
            <person name="Lindquist E.A."/>
            <person name="Lipzen A."/>
            <person name="Lundell T."/>
            <person name="Morin E."/>
            <person name="Murat C."/>
            <person name="Riley R."/>
            <person name="Ohm R."/>
            <person name="Sun H."/>
            <person name="Tunlid A."/>
            <person name="Henrissat B."/>
            <person name="Grigoriev I.V."/>
            <person name="Hibbett D.S."/>
            <person name="Martin F."/>
        </authorList>
    </citation>
    <scope>NUCLEOTIDE SEQUENCE [LARGE SCALE GENOMIC DNA]</scope>
    <source>
        <strain evidence="9 10">Koide BX008</strain>
    </source>
</reference>
<keyword evidence="4" id="KW-0539">Nucleus</keyword>
<organism evidence="9 10">
    <name type="scientific">Amanita muscaria (strain Koide BX008)</name>
    <dbReference type="NCBI Taxonomy" id="946122"/>
    <lineage>
        <taxon>Eukaryota</taxon>
        <taxon>Fungi</taxon>
        <taxon>Dikarya</taxon>
        <taxon>Basidiomycota</taxon>
        <taxon>Agaricomycotina</taxon>
        <taxon>Agaricomycetes</taxon>
        <taxon>Agaricomycetidae</taxon>
        <taxon>Agaricales</taxon>
        <taxon>Pluteineae</taxon>
        <taxon>Amanitaceae</taxon>
        <taxon>Amanita</taxon>
    </lineage>
</organism>
<gene>
    <name evidence="9" type="ORF">M378DRAFT_155498</name>
</gene>
<comment type="subcellular location">
    <subcellularLocation>
        <location evidence="1">Nucleus</location>
    </subcellularLocation>
</comment>
<keyword evidence="3" id="KW-0677">Repeat</keyword>
<evidence type="ECO:0000256" key="7">
    <source>
        <dbReference type="SAM" id="MobiDB-lite"/>
    </source>
</evidence>
<name>A0A0C2T3X6_AMAMK</name>
<dbReference type="InterPro" id="IPR052414">
    <property type="entry name" value="U3_snoRNA-assoc_WDR"/>
</dbReference>
<dbReference type="AlphaFoldDB" id="A0A0C2T3X6"/>
<dbReference type="InterPro" id="IPR036322">
    <property type="entry name" value="WD40_repeat_dom_sf"/>
</dbReference>
<dbReference type="EMBL" id="KN818223">
    <property type="protein sequence ID" value="KIL70565.1"/>
    <property type="molecule type" value="Genomic_DNA"/>
</dbReference>
<evidence type="ECO:0000256" key="6">
    <source>
        <dbReference type="PROSITE-ProRule" id="PRU00221"/>
    </source>
</evidence>
<evidence type="ECO:0000256" key="1">
    <source>
        <dbReference type="ARBA" id="ARBA00004123"/>
    </source>
</evidence>
<dbReference type="GO" id="GO:0032040">
    <property type="term" value="C:small-subunit processome"/>
    <property type="evidence" value="ECO:0007669"/>
    <property type="project" value="UniProtKB-ARBA"/>
</dbReference>
<dbReference type="PANTHER" id="PTHR44267:SF1">
    <property type="entry name" value="WD REPEAT-CONTAINING PROTEIN 43"/>
    <property type="match status" value="1"/>
</dbReference>
<proteinExistence type="inferred from homology"/>
<evidence type="ECO:0000256" key="4">
    <source>
        <dbReference type="ARBA" id="ARBA00023242"/>
    </source>
</evidence>
<feature type="region of interest" description="Disordered" evidence="7">
    <location>
        <begin position="640"/>
        <end position="752"/>
    </location>
</feature>
<dbReference type="GO" id="GO:0000462">
    <property type="term" value="P:maturation of SSU-rRNA from tricistronic rRNA transcript (SSU-rRNA, 5.8S rRNA, LSU-rRNA)"/>
    <property type="evidence" value="ECO:0007669"/>
    <property type="project" value="TreeGrafter"/>
</dbReference>
<dbReference type="InterPro" id="IPR015943">
    <property type="entry name" value="WD40/YVTN_repeat-like_dom_sf"/>
</dbReference>
<evidence type="ECO:0000256" key="2">
    <source>
        <dbReference type="ARBA" id="ARBA00022574"/>
    </source>
</evidence>
<dbReference type="PROSITE" id="PS00678">
    <property type="entry name" value="WD_REPEATS_1"/>
    <property type="match status" value="1"/>
</dbReference>
<keyword evidence="10" id="KW-1185">Reference proteome</keyword>
<feature type="repeat" description="WD" evidence="6">
    <location>
        <begin position="149"/>
        <end position="190"/>
    </location>
</feature>
<dbReference type="PANTHER" id="PTHR44267">
    <property type="entry name" value="WD REPEAT-CONTAINING PROTEIN 43"/>
    <property type="match status" value="1"/>
</dbReference>
<keyword evidence="2 6" id="KW-0853">WD repeat</keyword>
<dbReference type="InterPro" id="IPR001680">
    <property type="entry name" value="WD40_rpt"/>
</dbReference>
<sequence>MSTPKKQKSLKKSRPAATTTISQPQVANASIQSTFCSFSPEGDLFAFLSLAIDKHRLRVYDTSTTRSIAEYTFESARVTSLAWTKLDLSQIEGPDKQPLTKKRRRKNSNATTESTANSPIRTLILGLSDGVISLFSPSHGRVVRKLSHPSSSTAIVAVLALDTDTPAIWTSGADSAIRIWDVQKNTILKSWKNEERIPYSSMALRPGSIADEPQVLLAHHSIKLFSASISDSQPKPLVSFTGHASQVKTLEWDVSKSPPQRFCSSAEDDRLVYLWQLPEKETIQGKPLASIPLESPVANFILLMEEARHRQTLITLSTSGKVAIFHIPEETVAPTEQKLPTLSSHSQISISSKTGVPMTKIVSLSPVAGQEGCIRVARMFNGVRPVFDLVRYLDDVGNFVRDVVLEDISDTASSESAQQVTYSKRYGENASLAVASGAELGQAESRDDEALQEGDLNVDLAELSLGQRLTALSGGDWPLAESDKEDSDNGRKRPAKSDVTLPSSSLTRSLIQALHSSDSRLLETCLAHSDQALISNTVKKLPPQLAVPLVIACADRLGRGPRSANMKGRGGGASSQRGTTLVVWIKTVLAIHGGHLMTVPDLLARLSGLHSALSARLSLQESLLSLSGRLELVLSQMQMRSSAAPAPLTKSVRVSKAGHTEVTTYVEGESGDSENEGEKMDVEEGNISDNGSIEDVELGANSEYGESEELSEEGEETGDDDDDDDDMEEPTINGFIDDEAEEYSQEDESESE</sequence>
<feature type="compositionally biased region" description="Acidic residues" evidence="7">
    <location>
        <begin position="683"/>
        <end position="697"/>
    </location>
</feature>
<evidence type="ECO:0000259" key="8">
    <source>
        <dbReference type="Pfam" id="PF04003"/>
    </source>
</evidence>
<dbReference type="Proteomes" id="UP000054549">
    <property type="component" value="Unassembled WGS sequence"/>
</dbReference>
<evidence type="ECO:0000256" key="5">
    <source>
        <dbReference type="ARBA" id="ARBA00038335"/>
    </source>
</evidence>